<dbReference type="Proteomes" id="UP001162734">
    <property type="component" value="Chromosome"/>
</dbReference>
<protein>
    <recommendedName>
        <fullName evidence="3">TIGR04552 family protein</fullName>
    </recommendedName>
</protein>
<accession>A0ABM7XA02</accession>
<proteinExistence type="predicted"/>
<sequence>MKRLDPAEYRPVDRMSLGDLEALRLILRGGSVIDWRRLHFETPEEVDGFLGQNLFSLDDPRDEARLRAILGQAVEYLRGAFGYRVAAQVADPADVRDLFLFASGAKEPRHRRIACVVLKCMHVVHHLEARELLFRTPIREADLSEMVDRRVMAEAKRMAHLGFPVVEFSGNVKTRASLITKLISKRESVAAQVFDRVRYRIVTPRPDQVAPVVRHLASTLFPFNYVVPGQTQNSLLRFRQIVGLHPRADDLVQQLQAPLELEAGETAPFNEFSAEGYKVLNFVVDLPVRIDAFVKPPASPAEDLGRVVFSLVEFQVVDAATARANEVGEASHERYKKRQVMKVLRRLSRGLVVPKKAPGARKKKRRGRPQR</sequence>
<evidence type="ECO:0000313" key="2">
    <source>
        <dbReference type="Proteomes" id="UP001162734"/>
    </source>
</evidence>
<reference evidence="2" key="1">
    <citation type="journal article" date="2022" name="Int. J. Syst. Evol. Microbiol.">
        <title>Anaeromyxobacter oryzae sp. nov., Anaeromyxobacter diazotrophicus sp. nov. and Anaeromyxobacter paludicola sp. nov., isolated from paddy soils.</title>
        <authorList>
            <person name="Itoh H."/>
            <person name="Xu Z."/>
            <person name="Mise K."/>
            <person name="Masuda Y."/>
            <person name="Ushijima N."/>
            <person name="Hayakawa C."/>
            <person name="Shiratori Y."/>
            <person name="Senoo K."/>
        </authorList>
    </citation>
    <scope>NUCLEOTIDE SEQUENCE [LARGE SCALE GENOMIC DNA]</scope>
    <source>
        <strain evidence="2">Red630</strain>
    </source>
</reference>
<keyword evidence="2" id="KW-1185">Reference proteome</keyword>
<dbReference type="NCBIfam" id="TIGR04562">
    <property type="entry name" value="TIGR04552 family protein"/>
    <property type="match status" value="1"/>
</dbReference>
<dbReference type="RefSeq" id="WP_248345867.1">
    <property type="nucleotide sequence ID" value="NZ_AP025592.1"/>
</dbReference>
<organism evidence="1 2">
    <name type="scientific">Anaeromyxobacter paludicola</name>
    <dbReference type="NCBI Taxonomy" id="2918171"/>
    <lineage>
        <taxon>Bacteria</taxon>
        <taxon>Pseudomonadati</taxon>
        <taxon>Myxococcota</taxon>
        <taxon>Myxococcia</taxon>
        <taxon>Myxococcales</taxon>
        <taxon>Cystobacterineae</taxon>
        <taxon>Anaeromyxobacteraceae</taxon>
        <taxon>Anaeromyxobacter</taxon>
    </lineage>
</organism>
<gene>
    <name evidence="1" type="ORF">AMPC_17920</name>
</gene>
<dbReference type="InterPro" id="IPR030824">
    <property type="entry name" value="CHP04562"/>
</dbReference>
<name>A0ABM7XA02_9BACT</name>
<dbReference type="NCBIfam" id="TIGR04552">
    <property type="entry name" value="TIGR04552 family protein"/>
    <property type="match status" value="1"/>
</dbReference>
<evidence type="ECO:0000313" key="1">
    <source>
        <dbReference type="EMBL" id="BDG08679.1"/>
    </source>
</evidence>
<dbReference type="EMBL" id="AP025592">
    <property type="protein sequence ID" value="BDG08679.1"/>
    <property type="molecule type" value="Genomic_DNA"/>
</dbReference>
<evidence type="ECO:0008006" key="3">
    <source>
        <dbReference type="Google" id="ProtNLM"/>
    </source>
</evidence>